<evidence type="ECO:0000256" key="1">
    <source>
        <dbReference type="SAM" id="MobiDB-lite"/>
    </source>
</evidence>
<feature type="region of interest" description="Disordered" evidence="1">
    <location>
        <begin position="175"/>
        <end position="218"/>
    </location>
</feature>
<dbReference type="PANTHER" id="PTHR33375:SF1">
    <property type="entry name" value="CHROMOSOME-PARTITIONING PROTEIN PARB-RELATED"/>
    <property type="match status" value="1"/>
</dbReference>
<dbReference type="Pfam" id="PF17762">
    <property type="entry name" value="HTH_ParB"/>
    <property type="match status" value="1"/>
</dbReference>
<dbReference type="Gene3D" id="1.10.10.2830">
    <property type="match status" value="1"/>
</dbReference>
<name>A0ABP9LB75_9ACTN</name>
<feature type="compositionally biased region" description="Basic and acidic residues" evidence="1">
    <location>
        <begin position="175"/>
        <end position="188"/>
    </location>
</feature>
<gene>
    <name evidence="3" type="ORF">GCM10023336_59370</name>
</gene>
<proteinExistence type="predicted"/>
<dbReference type="PANTHER" id="PTHR33375">
    <property type="entry name" value="CHROMOSOME-PARTITIONING PROTEIN PARB-RELATED"/>
    <property type="match status" value="1"/>
</dbReference>
<dbReference type="InterPro" id="IPR041468">
    <property type="entry name" value="HTH_ParB/Spo0J"/>
</dbReference>
<protein>
    <recommendedName>
        <fullName evidence="2">ParB/Spo0J HTH domain-containing protein</fullName>
    </recommendedName>
</protein>
<dbReference type="SUPFAM" id="SSF109709">
    <property type="entry name" value="KorB DNA-binding domain-like"/>
    <property type="match status" value="1"/>
</dbReference>
<keyword evidence="4" id="KW-1185">Reference proteome</keyword>
<organism evidence="3 4">
    <name type="scientific">Streptomyces similanensis</name>
    <dbReference type="NCBI Taxonomy" id="1274988"/>
    <lineage>
        <taxon>Bacteria</taxon>
        <taxon>Bacillati</taxon>
        <taxon>Actinomycetota</taxon>
        <taxon>Actinomycetes</taxon>
        <taxon>Kitasatosporales</taxon>
        <taxon>Streptomycetaceae</taxon>
        <taxon>Streptomyces</taxon>
    </lineage>
</organism>
<comment type="caution">
    <text evidence="3">The sequence shown here is derived from an EMBL/GenBank/DDBJ whole genome shotgun (WGS) entry which is preliminary data.</text>
</comment>
<dbReference type="EMBL" id="BAABKC010000096">
    <property type="protein sequence ID" value="GAA5072494.1"/>
    <property type="molecule type" value="Genomic_DNA"/>
</dbReference>
<feature type="domain" description="ParB/Spo0J HTH" evidence="2">
    <location>
        <begin position="93"/>
        <end position="169"/>
    </location>
</feature>
<dbReference type="InterPro" id="IPR050336">
    <property type="entry name" value="Chromosome_partition/occlusion"/>
</dbReference>
<evidence type="ECO:0000313" key="3">
    <source>
        <dbReference type="EMBL" id="GAA5072494.1"/>
    </source>
</evidence>
<accession>A0ABP9LB75</accession>
<sequence>MMWRTDRWRYVGSVRQPSRWRAHSRAAVAVASSRFASGLRAAGLVLSRETELVELGEDMTPLARSRHGRTGHSRCSPARFLAAVLSENVQRANFNPIEEANDLRAMLDLHDGNRSATAKAMGKSKAWFNQRVGLLRLTDEMVQLVLDGKLTAFREMRRYATMPPEEQYAAWKAEQEQLPRTETVRQEPEAAPQSYTAVYTSEPSRSAAYHPQPDARHNPALHSEPLAYTAVYAPAGSVPTPEAVPRADRQLAGGGENIPEPRTAAAPTMPASAPTLKRFPYDNGAEAAQHLLHKMNDTEFAAMMPPLLERWHQIQSKILELTPLFGPASRLNAAGSGVCVPSPVR</sequence>
<evidence type="ECO:0000313" key="4">
    <source>
        <dbReference type="Proteomes" id="UP001500124"/>
    </source>
</evidence>
<reference evidence="4" key="1">
    <citation type="journal article" date="2019" name="Int. J. Syst. Evol. Microbiol.">
        <title>The Global Catalogue of Microorganisms (GCM) 10K type strain sequencing project: providing services to taxonomists for standard genome sequencing and annotation.</title>
        <authorList>
            <consortium name="The Broad Institute Genomics Platform"/>
            <consortium name="The Broad Institute Genome Sequencing Center for Infectious Disease"/>
            <person name="Wu L."/>
            <person name="Ma J."/>
        </authorList>
    </citation>
    <scope>NUCLEOTIDE SEQUENCE [LARGE SCALE GENOMIC DNA]</scope>
    <source>
        <strain evidence="4">JCM 18410</strain>
    </source>
</reference>
<feature type="compositionally biased region" description="Polar residues" evidence="1">
    <location>
        <begin position="193"/>
        <end position="204"/>
    </location>
</feature>
<dbReference type="Proteomes" id="UP001500124">
    <property type="component" value="Unassembled WGS sequence"/>
</dbReference>
<evidence type="ECO:0000259" key="2">
    <source>
        <dbReference type="Pfam" id="PF17762"/>
    </source>
</evidence>